<dbReference type="PANTHER" id="PTHR35043:SF8">
    <property type="entry name" value="DUF4220 DOMAIN-CONTAINING PROTEIN"/>
    <property type="match status" value="1"/>
</dbReference>
<feature type="transmembrane region" description="Helical" evidence="1">
    <location>
        <begin position="371"/>
        <end position="391"/>
    </location>
</feature>
<feature type="transmembrane region" description="Helical" evidence="1">
    <location>
        <begin position="542"/>
        <end position="563"/>
    </location>
</feature>
<feature type="signal peptide" evidence="2">
    <location>
        <begin position="1"/>
        <end position="32"/>
    </location>
</feature>
<keyword evidence="1" id="KW-1133">Transmembrane helix</keyword>
<feature type="transmembrane region" description="Helical" evidence="1">
    <location>
        <begin position="98"/>
        <end position="121"/>
    </location>
</feature>
<protein>
    <submittedName>
        <fullName evidence="3">Uncharacterized protein</fullName>
    </submittedName>
</protein>
<name>A0ABR1R9C2_9PEZI</name>
<dbReference type="Proteomes" id="UP001396898">
    <property type="component" value="Unassembled WGS sequence"/>
</dbReference>
<comment type="caution">
    <text evidence="3">The sequence shown here is derived from an EMBL/GenBank/DDBJ whole genome shotgun (WGS) entry which is preliminary data.</text>
</comment>
<evidence type="ECO:0000256" key="2">
    <source>
        <dbReference type="SAM" id="SignalP"/>
    </source>
</evidence>
<organism evidence="3 4">
    <name type="scientific">Apiospora marii</name>
    <dbReference type="NCBI Taxonomy" id="335849"/>
    <lineage>
        <taxon>Eukaryota</taxon>
        <taxon>Fungi</taxon>
        <taxon>Dikarya</taxon>
        <taxon>Ascomycota</taxon>
        <taxon>Pezizomycotina</taxon>
        <taxon>Sordariomycetes</taxon>
        <taxon>Xylariomycetidae</taxon>
        <taxon>Amphisphaeriales</taxon>
        <taxon>Apiosporaceae</taxon>
        <taxon>Apiospora</taxon>
    </lineage>
</organism>
<dbReference type="PANTHER" id="PTHR35043">
    <property type="entry name" value="TRANSCRIPTION FACTOR DOMAIN-CONTAINING PROTEIN"/>
    <property type="match status" value="1"/>
</dbReference>
<gene>
    <name evidence="3" type="ORF">PG991_012327</name>
</gene>
<dbReference type="EMBL" id="JAQQWI010000017">
    <property type="protein sequence ID" value="KAK8006030.1"/>
    <property type="molecule type" value="Genomic_DNA"/>
</dbReference>
<feature type="transmembrane region" description="Helical" evidence="1">
    <location>
        <begin position="222"/>
        <end position="242"/>
    </location>
</feature>
<keyword evidence="2" id="KW-0732">Signal</keyword>
<sequence length="589" mass="66364">MRATTTRGRMTRQTGSGFPVLILLCWFPLAYCQNTTATRSQDQLVGWQAEDGRRGTWSLVTNCLTTIFACTWSVQHLNVPGPFSSDGKWYRLARSVKWMTITIFFPEFMVLHALFELMMAIEALQEMAKKKTRSVKLPWWLSLSRGRGSGTDPEAQVTNNKTEGPSWTLAHCFLANMGGIRYQRLGASFPLTAFQIANTQHGLFNQPEMTEDDIGERTKQDWFIKLLATLQFLQLALSLIVRTSQGLDFSQLETITVGFAVCGVLIYLLYFSKPQGLQACFVTSVRLSGQDLLFQKTYDGFWDVLRNKRQADKTDRSSPTIVERIPNDNIPISQNQWAHPGIFLLALTSALFGALHAIAWNFEFPTLPEKILWHVATIVSAASPVAGLLLIPVAQLTVSSGDPHVFLTNCLRLVREASWHLRDMKDKQAAQQVYKRLEAIYAKKDTSCEDAQVYYQEIFSGDEATAQLPHKVMELFNMTGDAEKTGDREKTPVLVNFPKAFASEFCSLVRLMDEKESKKLNATAKTNVFPRKIWLPGWINHLLLYFTSALYVMARVCILAVGFSSLRQMPASVYDNTPWTVYIPSVGSG</sequence>
<accession>A0ABR1R9C2</accession>
<proteinExistence type="predicted"/>
<keyword evidence="1" id="KW-0812">Transmembrane</keyword>
<evidence type="ECO:0000313" key="4">
    <source>
        <dbReference type="Proteomes" id="UP001396898"/>
    </source>
</evidence>
<feature type="chain" id="PRO_5046971398" evidence="2">
    <location>
        <begin position="33"/>
        <end position="589"/>
    </location>
</feature>
<feature type="transmembrane region" description="Helical" evidence="1">
    <location>
        <begin position="341"/>
        <end position="359"/>
    </location>
</feature>
<evidence type="ECO:0000313" key="3">
    <source>
        <dbReference type="EMBL" id="KAK8006030.1"/>
    </source>
</evidence>
<reference evidence="3 4" key="1">
    <citation type="submission" date="2023-01" db="EMBL/GenBank/DDBJ databases">
        <title>Analysis of 21 Apiospora genomes using comparative genomics revels a genus with tremendous synthesis potential of carbohydrate active enzymes and secondary metabolites.</title>
        <authorList>
            <person name="Sorensen T."/>
        </authorList>
    </citation>
    <scope>NUCLEOTIDE SEQUENCE [LARGE SCALE GENOMIC DNA]</scope>
    <source>
        <strain evidence="3 4">CBS 20057</strain>
    </source>
</reference>
<keyword evidence="1" id="KW-0472">Membrane</keyword>
<feature type="transmembrane region" description="Helical" evidence="1">
    <location>
        <begin position="254"/>
        <end position="271"/>
    </location>
</feature>
<keyword evidence="4" id="KW-1185">Reference proteome</keyword>
<evidence type="ECO:0000256" key="1">
    <source>
        <dbReference type="SAM" id="Phobius"/>
    </source>
</evidence>